<feature type="transmembrane region" description="Helical" evidence="1">
    <location>
        <begin position="49"/>
        <end position="69"/>
    </location>
</feature>
<dbReference type="Proteomes" id="UP000326757">
    <property type="component" value="Unassembled WGS sequence"/>
</dbReference>
<gene>
    <name evidence="2" type="ORF">EYC80_003167</name>
</gene>
<proteinExistence type="predicted"/>
<name>A0A5N6KD38_MONLA</name>
<keyword evidence="1" id="KW-0812">Transmembrane</keyword>
<reference evidence="2 3" key="1">
    <citation type="submission" date="2019-06" db="EMBL/GenBank/DDBJ databases">
        <title>Genome Sequence of the Brown Rot Fungal Pathogen Monilinia laxa.</title>
        <authorList>
            <person name="De Miccolis Angelini R.M."/>
            <person name="Landi L."/>
            <person name="Abate D."/>
            <person name="Pollastro S."/>
            <person name="Romanazzi G."/>
            <person name="Faretra F."/>
        </authorList>
    </citation>
    <scope>NUCLEOTIDE SEQUENCE [LARGE SCALE GENOMIC DNA]</scope>
    <source>
        <strain evidence="2 3">Mlax316</strain>
    </source>
</reference>
<dbReference type="AlphaFoldDB" id="A0A5N6KD38"/>
<evidence type="ECO:0000313" key="3">
    <source>
        <dbReference type="Proteomes" id="UP000326757"/>
    </source>
</evidence>
<evidence type="ECO:0000313" key="2">
    <source>
        <dbReference type="EMBL" id="KAB8301284.1"/>
    </source>
</evidence>
<sequence length="70" mass="8525">MYKQPIYIRANIRIKLGLWVVMKFGHEKLKTMEFWDLHLTHQRSNDQDFFSSFCISCFYLYTCFISSSYP</sequence>
<keyword evidence="1" id="KW-0472">Membrane</keyword>
<dbReference type="EMBL" id="VIGI01000004">
    <property type="protein sequence ID" value="KAB8301284.1"/>
    <property type="molecule type" value="Genomic_DNA"/>
</dbReference>
<keyword evidence="3" id="KW-1185">Reference proteome</keyword>
<comment type="caution">
    <text evidence="2">The sequence shown here is derived from an EMBL/GenBank/DDBJ whole genome shotgun (WGS) entry which is preliminary data.</text>
</comment>
<evidence type="ECO:0000256" key="1">
    <source>
        <dbReference type="SAM" id="Phobius"/>
    </source>
</evidence>
<organism evidence="2 3">
    <name type="scientific">Monilinia laxa</name>
    <name type="common">Brown rot fungus</name>
    <name type="synonym">Sclerotinia laxa</name>
    <dbReference type="NCBI Taxonomy" id="61186"/>
    <lineage>
        <taxon>Eukaryota</taxon>
        <taxon>Fungi</taxon>
        <taxon>Dikarya</taxon>
        <taxon>Ascomycota</taxon>
        <taxon>Pezizomycotina</taxon>
        <taxon>Leotiomycetes</taxon>
        <taxon>Helotiales</taxon>
        <taxon>Sclerotiniaceae</taxon>
        <taxon>Monilinia</taxon>
    </lineage>
</organism>
<protein>
    <submittedName>
        <fullName evidence="2">Uncharacterized protein</fullName>
    </submittedName>
</protein>
<keyword evidence="1" id="KW-1133">Transmembrane helix</keyword>
<accession>A0A5N6KD38</accession>